<dbReference type="PANTHER" id="PTHR35724">
    <property type="entry name" value="PROTEIN CHLORORESPIRATORY REDUCTION 6, CHLOROPLASTIC"/>
    <property type="match status" value="1"/>
</dbReference>
<proteinExistence type="predicted"/>
<name>A0A6V7P4V6_ANACO</name>
<dbReference type="Pfam" id="PF08847">
    <property type="entry name" value="Crr6"/>
    <property type="match status" value="1"/>
</dbReference>
<dbReference type="GO" id="GO:0010275">
    <property type="term" value="P:NAD(P)H dehydrogenase complex assembly"/>
    <property type="evidence" value="ECO:0007669"/>
    <property type="project" value="TreeGrafter"/>
</dbReference>
<dbReference type="EMBL" id="LR862145">
    <property type="protein sequence ID" value="CAD1825708.1"/>
    <property type="molecule type" value="Genomic_DNA"/>
</dbReference>
<evidence type="ECO:0000313" key="1">
    <source>
        <dbReference type="EMBL" id="CAD1825708.1"/>
    </source>
</evidence>
<dbReference type="GO" id="GO:0009507">
    <property type="term" value="C:chloroplast"/>
    <property type="evidence" value="ECO:0007669"/>
    <property type="project" value="TreeGrafter"/>
</dbReference>
<dbReference type="PANTHER" id="PTHR35724:SF1">
    <property type="entry name" value="PROTEIN CHLORORESPIRATORY REDUCTION 6, CHLOROPLASTIC"/>
    <property type="match status" value="1"/>
</dbReference>
<sequence length="296" mass="33380">MALATTTVATATATIGHSVLPPPPRRRMRRCGSSSFSFIDPTSSAHPLRRERGDVSLSVAFNPSGNFDLSLTGGVDDGELLFGPLHSQLINGLFWYQNGENSTETPSTLALLQNRYPTSCTSTTPTEGRFEIVLNTDVIRRLDLSPIQSLGEINSLNADQSRKLLEQTVGFTINYEREDPYDTRELSEFPDIRLWFVRLDASYPWFPVLLDWRAGELARYAAMLVPHQMSMRLGIVFNPEALELFVMNKAFSVYSWLKQQNYPKPKLKTCDMARMLGFGLGDELFDLIDRHPRHSS</sequence>
<evidence type="ECO:0008006" key="2">
    <source>
        <dbReference type="Google" id="ProtNLM"/>
    </source>
</evidence>
<protein>
    <recommendedName>
        <fullName evidence="2">Protein CHLORORESPIRATORY REDUCTION 6, chloroplastic</fullName>
    </recommendedName>
</protein>
<dbReference type="AlphaFoldDB" id="A0A6V7P4V6"/>
<accession>A0A6V7P4V6</accession>
<organism evidence="1">
    <name type="scientific">Ananas comosus var. bracteatus</name>
    <name type="common">red pineapple</name>
    <dbReference type="NCBI Taxonomy" id="296719"/>
    <lineage>
        <taxon>Eukaryota</taxon>
        <taxon>Viridiplantae</taxon>
        <taxon>Streptophyta</taxon>
        <taxon>Embryophyta</taxon>
        <taxon>Tracheophyta</taxon>
        <taxon>Spermatophyta</taxon>
        <taxon>Magnoliopsida</taxon>
        <taxon>Liliopsida</taxon>
        <taxon>Poales</taxon>
        <taxon>Bromeliaceae</taxon>
        <taxon>Bromelioideae</taxon>
        <taxon>Ananas</taxon>
    </lineage>
</organism>
<reference evidence="1" key="1">
    <citation type="submission" date="2020-07" db="EMBL/GenBank/DDBJ databases">
        <authorList>
            <person name="Lin J."/>
        </authorList>
    </citation>
    <scope>NUCLEOTIDE SEQUENCE</scope>
</reference>
<dbReference type="InterPro" id="IPR014946">
    <property type="entry name" value="CRR6"/>
</dbReference>
<dbReference type="NCBIfam" id="NF038024">
    <property type="entry name" value="CRR6_slr1097"/>
    <property type="match status" value="1"/>
</dbReference>
<gene>
    <name evidence="1" type="ORF">CB5_LOCUS8919</name>
</gene>